<evidence type="ECO:0000256" key="1">
    <source>
        <dbReference type="SAM" id="MobiDB-lite"/>
    </source>
</evidence>
<organism evidence="2 3">
    <name type="scientific">Streptomyces gougerotii</name>
    <dbReference type="NCBI Taxonomy" id="53448"/>
    <lineage>
        <taxon>Bacteria</taxon>
        <taxon>Bacillati</taxon>
        <taxon>Actinomycetota</taxon>
        <taxon>Actinomycetes</taxon>
        <taxon>Kitasatosporales</taxon>
        <taxon>Streptomycetaceae</taxon>
        <taxon>Streptomyces</taxon>
        <taxon>Streptomyces diastaticus group</taxon>
    </lineage>
</organism>
<dbReference type="RefSeq" id="WP_262415275.1">
    <property type="nucleotide sequence ID" value="NZ_BLLO01000015.1"/>
</dbReference>
<feature type="region of interest" description="Disordered" evidence="1">
    <location>
        <begin position="49"/>
        <end position="90"/>
    </location>
</feature>
<feature type="region of interest" description="Disordered" evidence="1">
    <location>
        <begin position="127"/>
        <end position="148"/>
    </location>
</feature>
<accession>A0ABQ1D3W3</accession>
<dbReference type="EMBL" id="BLLO01000015">
    <property type="protein sequence ID" value="GFH77220.1"/>
    <property type="molecule type" value="Genomic_DNA"/>
</dbReference>
<dbReference type="Pfam" id="PF19457">
    <property type="entry name" value="DUF5994"/>
    <property type="match status" value="1"/>
</dbReference>
<comment type="caution">
    <text evidence="2">The sequence shown here is derived from an EMBL/GenBank/DDBJ whole genome shotgun (WGS) entry which is preliminary data.</text>
</comment>
<dbReference type="Proteomes" id="UP000480804">
    <property type="component" value="Unassembled WGS sequence"/>
</dbReference>
<evidence type="ECO:0000313" key="2">
    <source>
        <dbReference type="EMBL" id="GFH77220.1"/>
    </source>
</evidence>
<feature type="region of interest" description="Disordered" evidence="1">
    <location>
        <begin position="1"/>
        <end position="27"/>
    </location>
</feature>
<protein>
    <submittedName>
        <fullName evidence="2">Uncharacterized protein</fullName>
    </submittedName>
</protein>
<sequence length="148" mass="15604">MRGDLHAQGRPGGEPARPGGRVGPGVPLGADVEVRVCHGVRTFHEAGARPAPASWKVRTPWHTATSTSAPRRDTGAHPATGGGPFAAGPTLRVEVTPHREGLFDGAWWPHSHRATVELPRLVSGLAGLGPGDRGSGWTWRRGGRCRRG</sequence>
<proteinExistence type="predicted"/>
<dbReference type="InterPro" id="IPR046036">
    <property type="entry name" value="DUF5994"/>
</dbReference>
<feature type="compositionally biased region" description="Low complexity" evidence="1">
    <location>
        <begin position="13"/>
        <end position="27"/>
    </location>
</feature>
<gene>
    <name evidence="2" type="ORF">Sgou_18900</name>
</gene>
<name>A0ABQ1D3W3_9ACTN</name>
<keyword evidence="3" id="KW-1185">Reference proteome</keyword>
<evidence type="ECO:0000313" key="3">
    <source>
        <dbReference type="Proteomes" id="UP000480804"/>
    </source>
</evidence>
<reference evidence="2 3" key="1">
    <citation type="submission" date="2020-02" db="EMBL/GenBank/DDBJ databases">
        <title>Whole genome shotgun sequence of Streptomyces gougerotii NBRC 13043.</title>
        <authorList>
            <person name="Ichikawa N."/>
            <person name="Komaki H."/>
            <person name="Tamura T."/>
        </authorList>
    </citation>
    <scope>NUCLEOTIDE SEQUENCE [LARGE SCALE GENOMIC DNA]</scope>
    <source>
        <strain evidence="2 3">NBRC 13043</strain>
    </source>
</reference>